<organism evidence="3 4">
    <name type="scientific">Agrococcus jejuensis</name>
    <dbReference type="NCBI Taxonomy" id="399736"/>
    <lineage>
        <taxon>Bacteria</taxon>
        <taxon>Bacillati</taxon>
        <taxon>Actinomycetota</taxon>
        <taxon>Actinomycetes</taxon>
        <taxon>Micrococcales</taxon>
        <taxon>Microbacteriaceae</taxon>
        <taxon>Agrococcus</taxon>
    </lineage>
</organism>
<evidence type="ECO:0000313" key="4">
    <source>
        <dbReference type="Proteomes" id="UP000198822"/>
    </source>
</evidence>
<dbReference type="EMBL" id="LT629695">
    <property type="protein sequence ID" value="SDH27494.1"/>
    <property type="molecule type" value="Genomic_DNA"/>
</dbReference>
<keyword evidence="1" id="KW-0472">Membrane</keyword>
<keyword evidence="2" id="KW-0732">Signal</keyword>
<dbReference type="AlphaFoldDB" id="A0A1G8B2Y8"/>
<dbReference type="Proteomes" id="UP000198822">
    <property type="component" value="Chromosome I"/>
</dbReference>
<evidence type="ECO:0000313" key="3">
    <source>
        <dbReference type="EMBL" id="SDH27494.1"/>
    </source>
</evidence>
<feature type="chain" id="PRO_5009242984" evidence="2">
    <location>
        <begin position="26"/>
        <end position="206"/>
    </location>
</feature>
<keyword evidence="1" id="KW-1133">Transmembrane helix</keyword>
<evidence type="ECO:0000256" key="1">
    <source>
        <dbReference type="SAM" id="Phobius"/>
    </source>
</evidence>
<sequence>MIRRALVTVGVAAAMIVGVAPVAHAAPSQTTIQGDVLRLVSIQDRDAMRAMVPGVPTAWDVGVSANRADGDITVRLEVDATDDAFAATVRWCAVAWTADGCATGATLLSDATLADGALTLAEQPAGESRWYRIEVRLVIGIGDHAANLVFRALGMGDDVASGGDVELPRTGLGVPGLGFALAGAAVASGVLVAVVARRRRREEVAS</sequence>
<reference evidence="4" key="1">
    <citation type="submission" date="2016-10" db="EMBL/GenBank/DDBJ databases">
        <authorList>
            <person name="Varghese N."/>
            <person name="Submissions S."/>
        </authorList>
    </citation>
    <scope>NUCLEOTIDE SEQUENCE [LARGE SCALE GENOMIC DNA]</scope>
    <source>
        <strain evidence="4">DSM 22002</strain>
    </source>
</reference>
<gene>
    <name evidence="3" type="ORF">SAMN04489720_0636</name>
</gene>
<protein>
    <submittedName>
        <fullName evidence="3">LPXTG-motif cell wall anchor domain-containing protein</fullName>
    </submittedName>
</protein>
<feature type="signal peptide" evidence="2">
    <location>
        <begin position="1"/>
        <end position="25"/>
    </location>
</feature>
<evidence type="ECO:0000256" key="2">
    <source>
        <dbReference type="SAM" id="SignalP"/>
    </source>
</evidence>
<dbReference type="STRING" id="399736.SAMN04489720_0636"/>
<keyword evidence="1" id="KW-0812">Transmembrane</keyword>
<keyword evidence="4" id="KW-1185">Reference proteome</keyword>
<name>A0A1G8B2Y8_9MICO</name>
<feature type="transmembrane region" description="Helical" evidence="1">
    <location>
        <begin position="177"/>
        <end position="196"/>
    </location>
</feature>
<proteinExistence type="predicted"/>
<dbReference type="NCBIfam" id="TIGR01167">
    <property type="entry name" value="LPXTG_anchor"/>
    <property type="match status" value="1"/>
</dbReference>
<accession>A0A1G8B2Y8</accession>